<dbReference type="AlphaFoldDB" id="X6NI08"/>
<dbReference type="EMBL" id="ASPP01008827">
    <property type="protein sequence ID" value="ETO24977.1"/>
    <property type="molecule type" value="Genomic_DNA"/>
</dbReference>
<dbReference type="Proteomes" id="UP000023152">
    <property type="component" value="Unassembled WGS sequence"/>
</dbReference>
<dbReference type="OrthoDB" id="6097640at2759"/>
<proteinExistence type="predicted"/>
<accession>X6NI08</accession>
<evidence type="ECO:0000313" key="1">
    <source>
        <dbReference type="EMBL" id="ETO24977.1"/>
    </source>
</evidence>
<keyword evidence="2" id="KW-1185">Reference proteome</keyword>
<name>X6NI08_RETFI</name>
<sequence length="193" mass="22953">MKDVVSEAYKKNCSLNQILHQIRDRVRKSKMGEWYCVESQDTTAYDIFFVSMPNARQNQVYSDDLSNQNNMDTYDDEPNNKDEEQKWWAMENYEDANDSKEQDELPSWWIPTYTSLSGSDGYNVPVDIENHDLAKQAVKEFYSTTSRADYQVLKVFVVQNLHTWYQHQNLENTWLTTKRITPATKNIRWMWHG</sequence>
<reference evidence="1 2" key="1">
    <citation type="journal article" date="2013" name="Curr. Biol.">
        <title>The Genome of the Foraminiferan Reticulomyxa filosa.</title>
        <authorList>
            <person name="Glockner G."/>
            <person name="Hulsmann N."/>
            <person name="Schleicher M."/>
            <person name="Noegel A.A."/>
            <person name="Eichinger L."/>
            <person name="Gallinger C."/>
            <person name="Pawlowski J."/>
            <person name="Sierra R."/>
            <person name="Euteneuer U."/>
            <person name="Pillet L."/>
            <person name="Moustafa A."/>
            <person name="Platzer M."/>
            <person name="Groth M."/>
            <person name="Szafranski K."/>
            <person name="Schliwa M."/>
        </authorList>
    </citation>
    <scope>NUCLEOTIDE SEQUENCE [LARGE SCALE GENOMIC DNA]</scope>
</reference>
<organism evidence="1 2">
    <name type="scientific">Reticulomyxa filosa</name>
    <dbReference type="NCBI Taxonomy" id="46433"/>
    <lineage>
        <taxon>Eukaryota</taxon>
        <taxon>Sar</taxon>
        <taxon>Rhizaria</taxon>
        <taxon>Retaria</taxon>
        <taxon>Foraminifera</taxon>
        <taxon>Monothalamids</taxon>
        <taxon>Reticulomyxidae</taxon>
        <taxon>Reticulomyxa</taxon>
    </lineage>
</organism>
<comment type="caution">
    <text evidence="1">The sequence shown here is derived from an EMBL/GenBank/DDBJ whole genome shotgun (WGS) entry which is preliminary data.</text>
</comment>
<gene>
    <name evidence="1" type="ORF">RFI_12164</name>
</gene>
<evidence type="ECO:0000313" key="2">
    <source>
        <dbReference type="Proteomes" id="UP000023152"/>
    </source>
</evidence>
<protein>
    <submittedName>
        <fullName evidence="1">Uncharacterized protein</fullName>
    </submittedName>
</protein>